<feature type="domain" description="Antitoxin Xre/MbcA/ParS-like toxin-binding" evidence="1">
    <location>
        <begin position="92"/>
        <end position="141"/>
    </location>
</feature>
<dbReference type="Proteomes" id="UP000316083">
    <property type="component" value="Unassembled WGS sequence"/>
</dbReference>
<proteinExistence type="predicted"/>
<evidence type="ECO:0000313" key="3">
    <source>
        <dbReference type="EMBL" id="KAA0676657.1"/>
    </source>
</evidence>
<reference evidence="4 5" key="2">
    <citation type="submission" date="2019-06" db="EMBL/GenBank/DDBJ databases">
        <title>Genomic Encyclopedia of Type Strains, Phase IV (KMG-V): Genome sequencing to study the core and pangenomes of soil and plant-associated prokaryotes.</title>
        <authorList>
            <person name="Whitman W."/>
        </authorList>
    </citation>
    <scope>NUCLEOTIDE SEQUENCE [LARGE SCALE GENOMIC DNA]</scope>
    <source>
        <strain evidence="4 5">BR 11796</strain>
    </source>
</reference>
<protein>
    <submittedName>
        <fullName evidence="3">DUF2384 domain-containing protein</fullName>
    </submittedName>
    <submittedName>
        <fullName evidence="4">Putative toxin-antitoxin system antitoxin component (TIGR02293 family)</fullName>
    </submittedName>
</protein>
<reference evidence="3 6" key="1">
    <citation type="submission" date="2018-07" db="EMBL/GenBank/DDBJ databases">
        <title>Genome sequence of Roseomonas fauriae ATCC 49958.</title>
        <authorList>
            <person name="Sant'Anna F.H."/>
            <person name="Baldani J.I."/>
            <person name="Zilli J.E."/>
            <person name="Reis V.M."/>
            <person name="Hartmann A."/>
            <person name="Cruz L."/>
            <person name="de Souza E.M."/>
            <person name="de Oliveira Pedrosa F."/>
            <person name="Passaglia L.M.P."/>
        </authorList>
    </citation>
    <scope>NUCLEOTIDE SEQUENCE [LARGE SCALE GENOMIC DNA]</scope>
    <source>
        <strain evidence="3 6">ATCC 49958</strain>
    </source>
</reference>
<dbReference type="Proteomes" id="UP000476837">
    <property type="component" value="Unassembled WGS sequence"/>
</dbReference>
<feature type="domain" description="Antitoxin Xre-like helix-turn-helix" evidence="2">
    <location>
        <begin position="26"/>
        <end position="87"/>
    </location>
</feature>
<dbReference type="NCBIfam" id="TIGR02293">
    <property type="entry name" value="TAS_TIGR02293"/>
    <property type="match status" value="1"/>
</dbReference>
<dbReference type="RefSeq" id="WP_145678940.1">
    <property type="nucleotide sequence ID" value="NZ_QOKV01000042.1"/>
</dbReference>
<accession>A0A560AQ38</accession>
<organism evidence="4 5">
    <name type="scientific">Azospirillum brasilense</name>
    <dbReference type="NCBI Taxonomy" id="192"/>
    <lineage>
        <taxon>Bacteria</taxon>
        <taxon>Pseudomonadati</taxon>
        <taxon>Pseudomonadota</taxon>
        <taxon>Alphaproteobacteria</taxon>
        <taxon>Rhodospirillales</taxon>
        <taxon>Azospirillaceae</taxon>
        <taxon>Azospirillum</taxon>
    </lineage>
</organism>
<name>A0A560AQ38_AZOBR</name>
<evidence type="ECO:0000313" key="6">
    <source>
        <dbReference type="Proteomes" id="UP000476837"/>
    </source>
</evidence>
<dbReference type="InterPro" id="IPR024467">
    <property type="entry name" value="Xre/MbcA/ParS-like_toxin-bd"/>
</dbReference>
<dbReference type="InterPro" id="IPR046847">
    <property type="entry name" value="Xre-like_HTH"/>
</dbReference>
<dbReference type="Pfam" id="PF20432">
    <property type="entry name" value="Xre-like-HTH"/>
    <property type="match status" value="1"/>
</dbReference>
<evidence type="ECO:0000259" key="1">
    <source>
        <dbReference type="Pfam" id="PF09722"/>
    </source>
</evidence>
<evidence type="ECO:0000313" key="5">
    <source>
        <dbReference type="Proteomes" id="UP000316083"/>
    </source>
</evidence>
<dbReference type="GO" id="GO:0003677">
    <property type="term" value="F:DNA binding"/>
    <property type="evidence" value="ECO:0007669"/>
    <property type="project" value="InterPro"/>
</dbReference>
<dbReference type="Pfam" id="PF09722">
    <property type="entry name" value="Xre_MbcA_ParS_C"/>
    <property type="match status" value="1"/>
</dbReference>
<sequence length="144" mass="15889">MIRAEMVAEVLGGERLIGRPIHSLADLSDAVDEGLPKSTLGTVVKRVTRDPRHRRSIMYGIVPEATYKRRRDRLSRDESERTERLARITAHALSVWGVEADAQDFLAAPHPMLGGRTPVEAAVTDLGARQVEQILAAIEYGLPV</sequence>
<evidence type="ECO:0000313" key="4">
    <source>
        <dbReference type="EMBL" id="TWA62485.1"/>
    </source>
</evidence>
<comment type="caution">
    <text evidence="4">The sequence shown here is derived from an EMBL/GenBank/DDBJ whole genome shotgun (WGS) entry which is preliminary data.</text>
</comment>
<evidence type="ECO:0000259" key="2">
    <source>
        <dbReference type="Pfam" id="PF20432"/>
    </source>
</evidence>
<dbReference type="EMBL" id="VITF01000014">
    <property type="protein sequence ID" value="TWA62485.1"/>
    <property type="molecule type" value="Genomic_DNA"/>
</dbReference>
<dbReference type="AlphaFoldDB" id="A0A560AQ38"/>
<dbReference type="InterPro" id="IPR011979">
    <property type="entry name" value="Antitox_Xre"/>
</dbReference>
<dbReference type="EMBL" id="QOKV01000042">
    <property type="protein sequence ID" value="KAA0676657.1"/>
    <property type="molecule type" value="Genomic_DNA"/>
</dbReference>
<gene>
    <name evidence="3" type="ORF">DS837_30490</name>
    <name evidence="4" type="ORF">FBZ82_1144</name>
</gene>